<dbReference type="SUPFAM" id="SSF50494">
    <property type="entry name" value="Trypsin-like serine proteases"/>
    <property type="match status" value="1"/>
</dbReference>
<evidence type="ECO:0000256" key="3">
    <source>
        <dbReference type="ARBA" id="ARBA00022670"/>
    </source>
</evidence>
<organism evidence="10 11">
    <name type="scientific">Ladona fulva</name>
    <name type="common">Scarce chaser dragonfly</name>
    <name type="synonym">Libellula fulva</name>
    <dbReference type="NCBI Taxonomy" id="123851"/>
    <lineage>
        <taxon>Eukaryota</taxon>
        <taxon>Metazoa</taxon>
        <taxon>Ecdysozoa</taxon>
        <taxon>Arthropoda</taxon>
        <taxon>Hexapoda</taxon>
        <taxon>Insecta</taxon>
        <taxon>Pterygota</taxon>
        <taxon>Palaeoptera</taxon>
        <taxon>Odonata</taxon>
        <taxon>Epiprocta</taxon>
        <taxon>Anisoptera</taxon>
        <taxon>Libelluloidea</taxon>
        <taxon>Libellulidae</taxon>
        <taxon>Ladona</taxon>
    </lineage>
</organism>
<dbReference type="InterPro" id="IPR001314">
    <property type="entry name" value="Peptidase_S1A"/>
</dbReference>
<evidence type="ECO:0000256" key="2">
    <source>
        <dbReference type="ARBA" id="ARBA00022525"/>
    </source>
</evidence>
<evidence type="ECO:0000313" key="11">
    <source>
        <dbReference type="Proteomes" id="UP000792457"/>
    </source>
</evidence>
<dbReference type="SMART" id="SM00020">
    <property type="entry name" value="Tryp_SPc"/>
    <property type="match status" value="1"/>
</dbReference>
<comment type="caution">
    <text evidence="10">The sequence shown here is derived from an EMBL/GenBank/DDBJ whole genome shotgun (WGS) entry which is preliminary data.</text>
</comment>
<dbReference type="GO" id="GO:0006508">
    <property type="term" value="P:proteolysis"/>
    <property type="evidence" value="ECO:0007669"/>
    <property type="project" value="UniProtKB-KW"/>
</dbReference>
<dbReference type="PANTHER" id="PTHR24260:SF143">
    <property type="entry name" value="SERINE PROTEASE GD-LIKE PROTEIN"/>
    <property type="match status" value="1"/>
</dbReference>
<reference evidence="10" key="1">
    <citation type="submission" date="2013-04" db="EMBL/GenBank/DDBJ databases">
        <authorList>
            <person name="Qu J."/>
            <person name="Murali S.C."/>
            <person name="Bandaranaike D."/>
            <person name="Bellair M."/>
            <person name="Blankenburg K."/>
            <person name="Chao H."/>
            <person name="Dinh H."/>
            <person name="Doddapaneni H."/>
            <person name="Downs B."/>
            <person name="Dugan-Rocha S."/>
            <person name="Elkadiri S."/>
            <person name="Gnanaolivu R.D."/>
            <person name="Hernandez B."/>
            <person name="Javaid M."/>
            <person name="Jayaseelan J.C."/>
            <person name="Lee S."/>
            <person name="Li M."/>
            <person name="Ming W."/>
            <person name="Munidasa M."/>
            <person name="Muniz J."/>
            <person name="Nguyen L."/>
            <person name="Ongeri F."/>
            <person name="Osuji N."/>
            <person name="Pu L.-L."/>
            <person name="Puazo M."/>
            <person name="Qu C."/>
            <person name="Quiroz J."/>
            <person name="Raj R."/>
            <person name="Weissenberger G."/>
            <person name="Xin Y."/>
            <person name="Zou X."/>
            <person name="Han Y."/>
            <person name="Richards S."/>
            <person name="Worley K."/>
            <person name="Muzny D."/>
            <person name="Gibbs R."/>
        </authorList>
    </citation>
    <scope>NUCLEOTIDE SEQUENCE</scope>
    <source>
        <strain evidence="10">Sampled in the wild</strain>
    </source>
</reference>
<evidence type="ECO:0000256" key="1">
    <source>
        <dbReference type="ARBA" id="ARBA00004613"/>
    </source>
</evidence>
<keyword evidence="5" id="KW-0378">Hydrolase</keyword>
<evidence type="ECO:0000313" key="10">
    <source>
        <dbReference type="EMBL" id="KAG8236525.1"/>
    </source>
</evidence>
<dbReference type="InterPro" id="IPR051333">
    <property type="entry name" value="CLIP_Serine_Protease"/>
</dbReference>
<dbReference type="CDD" id="cd00190">
    <property type="entry name" value="Tryp_SPc"/>
    <property type="match status" value="1"/>
</dbReference>
<reference evidence="10" key="2">
    <citation type="submission" date="2017-10" db="EMBL/GenBank/DDBJ databases">
        <title>Ladona fulva Genome sequencing and assembly.</title>
        <authorList>
            <person name="Murali S."/>
            <person name="Richards S."/>
            <person name="Bandaranaike D."/>
            <person name="Bellair M."/>
            <person name="Blankenburg K."/>
            <person name="Chao H."/>
            <person name="Dinh H."/>
            <person name="Doddapaneni H."/>
            <person name="Dugan-Rocha S."/>
            <person name="Elkadiri S."/>
            <person name="Gnanaolivu R."/>
            <person name="Hernandez B."/>
            <person name="Skinner E."/>
            <person name="Javaid M."/>
            <person name="Lee S."/>
            <person name="Li M."/>
            <person name="Ming W."/>
            <person name="Munidasa M."/>
            <person name="Muniz J."/>
            <person name="Nguyen L."/>
            <person name="Hughes D."/>
            <person name="Osuji N."/>
            <person name="Pu L.-L."/>
            <person name="Puazo M."/>
            <person name="Qu C."/>
            <person name="Quiroz J."/>
            <person name="Raj R."/>
            <person name="Weissenberger G."/>
            <person name="Xin Y."/>
            <person name="Zou X."/>
            <person name="Han Y."/>
            <person name="Worley K."/>
            <person name="Muzny D."/>
            <person name="Gibbs R."/>
        </authorList>
    </citation>
    <scope>NUCLEOTIDE SEQUENCE</scope>
    <source>
        <strain evidence="10">Sampled in the wild</strain>
    </source>
</reference>
<keyword evidence="7" id="KW-0865">Zymogen</keyword>
<dbReference type="PROSITE" id="PS50240">
    <property type="entry name" value="TRYPSIN_DOM"/>
    <property type="match status" value="1"/>
</dbReference>
<sequence>MVVNGEAVTKRGEWPWMVALFHNINDGVGIKYNCGGTLISRYYVLTAAHCIEYGGRRLTADQLLLYLGKFNLNKWSEDGAQTSEVKNIYAHPEYKNSADADIAMLELTIRAEYSPYIQPACVWSSHNSALDPLVGKLGVVAGWGLDENNKLSSAVPKTVKMPIVSQEECLRSGQSYTVLTSTRTFCAGYRNGSAPCNGDSGGGFMIPMPDEEWGGTKWFVRGVVSTSLLGSGKVTCDANNFVIFTDIAKHGSWISQFTGV</sequence>
<dbReference type="InterPro" id="IPR018114">
    <property type="entry name" value="TRYPSIN_HIS"/>
</dbReference>
<dbReference type="InterPro" id="IPR009003">
    <property type="entry name" value="Peptidase_S1_PA"/>
</dbReference>
<keyword evidence="11" id="KW-1185">Reference proteome</keyword>
<dbReference type="GO" id="GO:0004252">
    <property type="term" value="F:serine-type endopeptidase activity"/>
    <property type="evidence" value="ECO:0007669"/>
    <property type="project" value="InterPro"/>
</dbReference>
<dbReference type="Pfam" id="PF00089">
    <property type="entry name" value="Trypsin"/>
    <property type="match status" value="1"/>
</dbReference>
<keyword evidence="3" id="KW-0645">Protease</keyword>
<keyword evidence="4" id="KW-0732">Signal</keyword>
<comment type="subcellular location">
    <subcellularLocation>
        <location evidence="1">Secreted</location>
    </subcellularLocation>
</comment>
<dbReference type="GO" id="GO:0005576">
    <property type="term" value="C:extracellular region"/>
    <property type="evidence" value="ECO:0007669"/>
    <property type="project" value="UniProtKB-SubCell"/>
</dbReference>
<dbReference type="PROSITE" id="PS00134">
    <property type="entry name" value="TRYPSIN_HIS"/>
    <property type="match status" value="1"/>
</dbReference>
<evidence type="ECO:0000256" key="4">
    <source>
        <dbReference type="ARBA" id="ARBA00022729"/>
    </source>
</evidence>
<evidence type="ECO:0000256" key="8">
    <source>
        <dbReference type="ARBA" id="ARBA00023157"/>
    </source>
</evidence>
<dbReference type="Gene3D" id="2.40.10.10">
    <property type="entry name" value="Trypsin-like serine proteases"/>
    <property type="match status" value="2"/>
</dbReference>
<evidence type="ECO:0000256" key="7">
    <source>
        <dbReference type="ARBA" id="ARBA00023145"/>
    </source>
</evidence>
<dbReference type="InterPro" id="IPR043504">
    <property type="entry name" value="Peptidase_S1_PA_chymotrypsin"/>
</dbReference>
<keyword evidence="8" id="KW-1015">Disulfide bond</keyword>
<dbReference type="OrthoDB" id="6147874at2759"/>
<dbReference type="InterPro" id="IPR001254">
    <property type="entry name" value="Trypsin_dom"/>
</dbReference>
<dbReference type="AlphaFoldDB" id="A0A8K0P5C7"/>
<keyword evidence="6" id="KW-0720">Serine protease</keyword>
<keyword evidence="2" id="KW-0964">Secreted</keyword>
<gene>
    <name evidence="10" type="ORF">J437_LFUL015799</name>
</gene>
<evidence type="ECO:0000259" key="9">
    <source>
        <dbReference type="PROSITE" id="PS50240"/>
    </source>
</evidence>
<proteinExistence type="predicted"/>
<dbReference type="Proteomes" id="UP000792457">
    <property type="component" value="Unassembled WGS sequence"/>
</dbReference>
<dbReference type="PRINTS" id="PR00722">
    <property type="entry name" value="CHYMOTRYPSIN"/>
</dbReference>
<feature type="domain" description="Peptidase S1" evidence="9">
    <location>
        <begin position="2"/>
        <end position="259"/>
    </location>
</feature>
<dbReference type="PANTHER" id="PTHR24260">
    <property type="match status" value="1"/>
</dbReference>
<evidence type="ECO:0000256" key="6">
    <source>
        <dbReference type="ARBA" id="ARBA00022825"/>
    </source>
</evidence>
<dbReference type="EMBL" id="KZ309038">
    <property type="protein sequence ID" value="KAG8236525.1"/>
    <property type="molecule type" value="Genomic_DNA"/>
</dbReference>
<accession>A0A8K0P5C7</accession>
<dbReference type="FunFam" id="2.40.10.10:FF:000146">
    <property type="entry name" value="Serine protease 53"/>
    <property type="match status" value="1"/>
</dbReference>
<evidence type="ECO:0000256" key="5">
    <source>
        <dbReference type="ARBA" id="ARBA00022801"/>
    </source>
</evidence>
<name>A0A8K0P5C7_LADFU</name>
<protein>
    <recommendedName>
        <fullName evidence="9">Peptidase S1 domain-containing protein</fullName>
    </recommendedName>
</protein>